<organism evidence="6 7">
    <name type="scientific">Mesosutterella faecium</name>
    <dbReference type="NCBI Taxonomy" id="2925194"/>
    <lineage>
        <taxon>Bacteria</taxon>
        <taxon>Pseudomonadati</taxon>
        <taxon>Pseudomonadota</taxon>
        <taxon>Betaproteobacteria</taxon>
        <taxon>Burkholderiales</taxon>
        <taxon>Sutterellaceae</taxon>
        <taxon>Mesosutterella</taxon>
    </lineage>
</organism>
<proteinExistence type="inferred from homology"/>
<evidence type="ECO:0000313" key="6">
    <source>
        <dbReference type="EMBL" id="MDL2060004.1"/>
    </source>
</evidence>
<dbReference type="InterPro" id="IPR023210">
    <property type="entry name" value="NADP_OxRdtase_dom"/>
</dbReference>
<gene>
    <name evidence="6" type="ORF">MUN46_008675</name>
</gene>
<dbReference type="InterPro" id="IPR036812">
    <property type="entry name" value="NAD(P)_OxRdtase_dom_sf"/>
</dbReference>
<name>A0ABT7INQ0_9BURK</name>
<dbReference type="InterPro" id="IPR006311">
    <property type="entry name" value="TAT_signal"/>
</dbReference>
<feature type="signal peptide" evidence="4">
    <location>
        <begin position="1"/>
        <end position="31"/>
    </location>
</feature>
<dbReference type="PANTHER" id="PTHR43827:SF3">
    <property type="entry name" value="NADP-DEPENDENT OXIDOREDUCTASE DOMAIN-CONTAINING PROTEIN"/>
    <property type="match status" value="1"/>
</dbReference>
<dbReference type="Proteomes" id="UP001165481">
    <property type="component" value="Unassembled WGS sequence"/>
</dbReference>
<feature type="domain" description="NADP-dependent oxidoreductase" evidence="5">
    <location>
        <begin position="67"/>
        <end position="309"/>
    </location>
</feature>
<dbReference type="PANTHER" id="PTHR43827">
    <property type="entry name" value="2,5-DIKETO-D-GLUCONIC ACID REDUCTASE"/>
    <property type="match status" value="1"/>
</dbReference>
<evidence type="ECO:0000256" key="3">
    <source>
        <dbReference type="ARBA" id="ARBA00023002"/>
    </source>
</evidence>
<evidence type="ECO:0000313" key="7">
    <source>
        <dbReference type="Proteomes" id="UP001165481"/>
    </source>
</evidence>
<dbReference type="InterPro" id="IPR020471">
    <property type="entry name" value="AKR"/>
</dbReference>
<evidence type="ECO:0000256" key="1">
    <source>
        <dbReference type="ARBA" id="ARBA00007905"/>
    </source>
</evidence>
<dbReference type="PIRSF" id="PIRSF000097">
    <property type="entry name" value="AKR"/>
    <property type="match status" value="1"/>
</dbReference>
<reference evidence="6" key="1">
    <citation type="submission" date="2023-03" db="EMBL/GenBank/DDBJ databases">
        <title>Mesosutterella sp. nov. isolated from porcine feces.</title>
        <authorList>
            <person name="Yu S."/>
        </authorList>
    </citation>
    <scope>NUCLEOTIDE SEQUENCE</scope>
    <source>
        <strain evidence="6">AGMB02718</strain>
    </source>
</reference>
<feature type="chain" id="PRO_5047177659" evidence="4">
    <location>
        <begin position="32"/>
        <end position="317"/>
    </location>
</feature>
<dbReference type="PRINTS" id="PR00069">
    <property type="entry name" value="ALDKETRDTASE"/>
</dbReference>
<sequence length="317" mass="35309">MNRSFAEQRREVLRALLALGLSAASAPAARAASALRSPVRAKRGIMGKFNFQTRRVLLNSGWEMPILGLGTYALSDRECEASINALLEAGGRLIDTAHAYGNEAAVGRAVRRSSVPRGEIFVTTKIYPDQFSRPGQAIREAFEKTGLDYIDMILLHHPGPGDLEVYKALEKEVDAGRVRSIGLSNWYVKELKSFLPKVRIRPALVQNEIHPYYQENDVIPFIQQQGIVVQGWYPLGGRGYVHQLLADPVLTGIARAHGVSAAQVVLRWNLQKGVIVIPGSRKPAKIRENLDLFGFSLSSEEMERIRGLDRGEKHDWY</sequence>
<evidence type="ECO:0000256" key="4">
    <source>
        <dbReference type="SAM" id="SignalP"/>
    </source>
</evidence>
<keyword evidence="3" id="KW-0560">Oxidoreductase</keyword>
<keyword evidence="4" id="KW-0732">Signal</keyword>
<dbReference type="Pfam" id="PF00248">
    <property type="entry name" value="Aldo_ket_red"/>
    <property type="match status" value="1"/>
</dbReference>
<dbReference type="SUPFAM" id="SSF51430">
    <property type="entry name" value="NAD(P)-linked oxidoreductase"/>
    <property type="match status" value="1"/>
</dbReference>
<evidence type="ECO:0000259" key="5">
    <source>
        <dbReference type="Pfam" id="PF00248"/>
    </source>
</evidence>
<keyword evidence="7" id="KW-1185">Reference proteome</keyword>
<comment type="caution">
    <text evidence="6">The sequence shown here is derived from an EMBL/GenBank/DDBJ whole genome shotgun (WGS) entry which is preliminary data.</text>
</comment>
<dbReference type="PROSITE" id="PS51318">
    <property type="entry name" value="TAT"/>
    <property type="match status" value="1"/>
</dbReference>
<dbReference type="Gene3D" id="3.20.20.100">
    <property type="entry name" value="NADP-dependent oxidoreductase domain"/>
    <property type="match status" value="1"/>
</dbReference>
<comment type="similarity">
    <text evidence="1">Belongs to the aldo/keto reductase family.</text>
</comment>
<accession>A0ABT7INQ0</accession>
<dbReference type="RefSeq" id="WP_243376302.1">
    <property type="nucleotide sequence ID" value="NZ_JAKZJU020000001.1"/>
</dbReference>
<dbReference type="EMBL" id="JAKZJU020000001">
    <property type="protein sequence ID" value="MDL2060004.1"/>
    <property type="molecule type" value="Genomic_DNA"/>
</dbReference>
<dbReference type="CDD" id="cd19071">
    <property type="entry name" value="AKR_AKR1-5-like"/>
    <property type="match status" value="1"/>
</dbReference>
<evidence type="ECO:0000256" key="2">
    <source>
        <dbReference type="ARBA" id="ARBA00022857"/>
    </source>
</evidence>
<keyword evidence="2" id="KW-0521">NADP</keyword>
<protein>
    <submittedName>
        <fullName evidence="6">Aldo/keto reductase</fullName>
    </submittedName>
</protein>